<dbReference type="Gene3D" id="1.10.10.2120">
    <property type="match status" value="1"/>
</dbReference>
<dbReference type="Pfam" id="PF03417">
    <property type="entry name" value="AAT"/>
    <property type="match status" value="1"/>
</dbReference>
<keyword evidence="3" id="KW-1185">Reference proteome</keyword>
<dbReference type="EMBL" id="WBKG01000013">
    <property type="protein sequence ID" value="KAB1987521.1"/>
    <property type="molecule type" value="Genomic_DNA"/>
</dbReference>
<organism evidence="2 3">
    <name type="scientific">Streptomyces triticiradicis</name>
    <dbReference type="NCBI Taxonomy" id="2651189"/>
    <lineage>
        <taxon>Bacteria</taxon>
        <taxon>Bacillati</taxon>
        <taxon>Actinomycetota</taxon>
        <taxon>Actinomycetes</taxon>
        <taxon>Kitasatosporales</taxon>
        <taxon>Streptomycetaceae</taxon>
        <taxon>Streptomyces</taxon>
    </lineage>
</organism>
<dbReference type="InterPro" id="IPR005079">
    <property type="entry name" value="Peptidase_C45_hydrolase"/>
</dbReference>
<gene>
    <name evidence="2" type="ORF">F8144_17540</name>
</gene>
<dbReference type="PANTHER" id="PTHR34180:SF1">
    <property type="entry name" value="BETA-ALANYL-DOPAMINE_CARCININE HYDROLASE"/>
    <property type="match status" value="1"/>
</dbReference>
<dbReference type="Proteomes" id="UP000442990">
    <property type="component" value="Unassembled WGS sequence"/>
</dbReference>
<proteinExistence type="predicted"/>
<sequence length="347" mass="36611">MSVAYVKAAGTPFELGRTHGAALAGPLRGFLRDGLARLEPLADRPLTFAGLLPSITTYRAKITAAVPDLAEEVAGLAAGAGISEDEAWLLQLRREVMGYTGVPSAGDCTAYARTGPVARPVLAQTVDLSADIDSHIAVLSLARAGGPRRVTVLSFAGLLGYLGMNSDGLAIGLNLVTDGLWRPGVTPYLAIRHLLDRAGSVDEALEILAGLTLSSSRNLVLCDRRRAVYAEVCGTGLRVTEPASREAVHTNHYLHEDFTPLDRQSAPDRVDSDDRLEAVTKGLAGLGPQATAEEHFAVLCRPPVCIADHGIYRLERTVASVVMLPGAGELQLRAGDPNHGATEVFAV</sequence>
<dbReference type="RefSeq" id="WP_151470274.1">
    <property type="nucleotide sequence ID" value="NZ_WBKG01000013.1"/>
</dbReference>
<dbReference type="InterPro" id="IPR047801">
    <property type="entry name" value="Peptidase_C45"/>
</dbReference>
<name>A0A7J5DF67_9ACTN</name>
<evidence type="ECO:0000313" key="3">
    <source>
        <dbReference type="Proteomes" id="UP000442990"/>
    </source>
</evidence>
<evidence type="ECO:0000313" key="2">
    <source>
        <dbReference type="EMBL" id="KAB1987521.1"/>
    </source>
</evidence>
<dbReference type="InterPro" id="IPR047794">
    <property type="entry name" value="C45_proenzyme-like"/>
</dbReference>
<protein>
    <submittedName>
        <fullName evidence="2">Peptidase C45</fullName>
    </submittedName>
</protein>
<accession>A0A7J5DF67</accession>
<evidence type="ECO:0000259" key="1">
    <source>
        <dbReference type="Pfam" id="PF03417"/>
    </source>
</evidence>
<feature type="domain" description="Peptidase C45 hydrolase" evidence="1">
    <location>
        <begin position="121"/>
        <end position="338"/>
    </location>
</feature>
<dbReference type="AlphaFoldDB" id="A0A7J5DF67"/>
<dbReference type="NCBIfam" id="NF040521">
    <property type="entry name" value="C45_proenzyme"/>
    <property type="match status" value="1"/>
</dbReference>
<reference evidence="2 3" key="1">
    <citation type="submission" date="2019-09" db="EMBL/GenBank/DDBJ databases">
        <title>Isolation and identification of active actinomycetes.</title>
        <authorList>
            <person name="Yu Z."/>
            <person name="Han C."/>
            <person name="Yu B."/>
        </authorList>
    </citation>
    <scope>NUCLEOTIDE SEQUENCE [LARGE SCALE GENOMIC DNA]</scope>
    <source>
        <strain evidence="2 3">NEAU-H2</strain>
    </source>
</reference>
<comment type="caution">
    <text evidence="2">The sequence shown here is derived from an EMBL/GenBank/DDBJ whole genome shotgun (WGS) entry which is preliminary data.</text>
</comment>
<dbReference type="Gene3D" id="3.60.60.10">
    <property type="entry name" value="Penicillin V Acylase, Chain A"/>
    <property type="match status" value="1"/>
</dbReference>
<dbReference type="PANTHER" id="PTHR34180">
    <property type="entry name" value="PEPTIDASE C45"/>
    <property type="match status" value="1"/>
</dbReference>